<dbReference type="EMBL" id="CP046452">
    <property type="protein sequence ID" value="QGU01013.1"/>
    <property type="molecule type" value="Genomic_DNA"/>
</dbReference>
<proteinExistence type="predicted"/>
<dbReference type="Pfam" id="PF13692">
    <property type="entry name" value="Glyco_trans_1_4"/>
    <property type="match status" value="1"/>
</dbReference>
<dbReference type="GO" id="GO:0016757">
    <property type="term" value="F:glycosyltransferase activity"/>
    <property type="evidence" value="ECO:0007669"/>
    <property type="project" value="UniProtKB-KW"/>
</dbReference>
<protein>
    <submittedName>
        <fullName evidence="4">GDP-mannose-dependent alpha-mannosyltransferase</fullName>
        <ecNumber evidence="4">2.4.1.-</ecNumber>
    </submittedName>
</protein>
<evidence type="ECO:0000256" key="1">
    <source>
        <dbReference type="ARBA" id="ARBA00022676"/>
    </source>
</evidence>
<evidence type="ECO:0000256" key="2">
    <source>
        <dbReference type="ARBA" id="ARBA00022679"/>
    </source>
</evidence>
<evidence type="ECO:0000259" key="3">
    <source>
        <dbReference type="Pfam" id="PF13439"/>
    </source>
</evidence>
<dbReference type="CDD" id="cd03808">
    <property type="entry name" value="GT4_CapM-like"/>
    <property type="match status" value="1"/>
</dbReference>
<dbReference type="KEGG" id="ckw:CKALI_00560"/>
<evidence type="ECO:0000313" key="5">
    <source>
        <dbReference type="Proteomes" id="UP000427071"/>
    </source>
</evidence>
<feature type="domain" description="Glycosyltransferase subfamily 4-like N-terminal" evidence="3">
    <location>
        <begin position="15"/>
        <end position="170"/>
    </location>
</feature>
<gene>
    <name evidence="4" type="primary">mgtA1</name>
    <name evidence="4" type="ORF">CKALI_00560</name>
</gene>
<dbReference type="Pfam" id="PF13439">
    <property type="entry name" value="Glyco_transf_4"/>
    <property type="match status" value="1"/>
</dbReference>
<keyword evidence="5" id="KW-1185">Reference proteome</keyword>
<dbReference type="Proteomes" id="UP000427071">
    <property type="component" value="Chromosome"/>
</dbReference>
<organism evidence="4 5">
    <name type="scientific">Corynebacterium kalinowskii</name>
    <dbReference type="NCBI Taxonomy" id="2675216"/>
    <lineage>
        <taxon>Bacteria</taxon>
        <taxon>Bacillati</taxon>
        <taxon>Actinomycetota</taxon>
        <taxon>Actinomycetes</taxon>
        <taxon>Mycobacteriales</taxon>
        <taxon>Corynebacteriaceae</taxon>
        <taxon>Corynebacterium</taxon>
    </lineage>
</organism>
<dbReference type="InterPro" id="IPR028098">
    <property type="entry name" value="Glyco_trans_4-like_N"/>
</dbReference>
<dbReference type="PANTHER" id="PTHR12526">
    <property type="entry name" value="GLYCOSYLTRANSFERASE"/>
    <property type="match status" value="1"/>
</dbReference>
<dbReference type="SUPFAM" id="SSF53756">
    <property type="entry name" value="UDP-Glycosyltransferase/glycogen phosphorylase"/>
    <property type="match status" value="1"/>
</dbReference>
<dbReference type="EC" id="2.4.1.-" evidence="4"/>
<keyword evidence="2 4" id="KW-0808">Transferase</keyword>
<evidence type="ECO:0000313" key="4">
    <source>
        <dbReference type="EMBL" id="QGU01013.1"/>
    </source>
</evidence>
<dbReference type="AlphaFoldDB" id="A0A6B8V9F2"/>
<dbReference type="Gene3D" id="3.40.50.2000">
    <property type="entry name" value="Glycogen Phosphorylase B"/>
    <property type="match status" value="2"/>
</dbReference>
<reference evidence="5" key="1">
    <citation type="submission" date="2019-11" db="EMBL/GenBank/DDBJ databases">
        <title>Complete genome sequence of Corynebacterium kalinowskii 1959, a novel Corynebacterium species isolated from soil of a small paddock in Vilsendorf, Germany.</title>
        <authorList>
            <person name="Schaffert L."/>
            <person name="Ruwe M."/>
            <person name="Milse J."/>
            <person name="Hanuschka K."/>
            <person name="Ortseifen V."/>
            <person name="Droste J."/>
            <person name="Brandt D."/>
            <person name="Schlueter L."/>
            <person name="Kutter Y."/>
            <person name="Vinke S."/>
            <person name="Viehoefer P."/>
            <person name="Jacob L."/>
            <person name="Luebke N.-C."/>
            <person name="Schulte-Berndt E."/>
            <person name="Hain C."/>
            <person name="Linder M."/>
            <person name="Schmidt P."/>
            <person name="Wollenschlaeger L."/>
            <person name="Luttermann T."/>
            <person name="Thieme E."/>
            <person name="Hassa J."/>
            <person name="Haak M."/>
            <person name="Wittchen M."/>
            <person name="Mentz A."/>
            <person name="Persicke M."/>
            <person name="Busche T."/>
            <person name="Ruckert C."/>
        </authorList>
    </citation>
    <scope>NUCLEOTIDE SEQUENCE [LARGE SCALE GENOMIC DNA]</scope>
    <source>
        <strain evidence="5">1959</strain>
    </source>
</reference>
<accession>A0A6B8V9F2</accession>
<dbReference type="RefSeq" id="WP_156191452.1">
    <property type="nucleotide sequence ID" value="NZ_CP046452.1"/>
</dbReference>
<name>A0A6B8V9F2_9CORY</name>
<sequence>MRIAIAVTARVTADTFVQGFARFAATNGHEITVLADGLEEHFERIGDGSLRFVPISMRRDPSPKQDLWSLFSLVKALRSIKPEVMVYATPKASLLGSMASFITRVPTRIYQLWGLRLETVHGPGRAVLTALELVTARLSTSVLANSDSLAKRYQSLHLANPKHLTVIGKGSSHGVDLEYFSPAGCAASPDCTAFEGKNSANSVMTLGFVGRLHPDKGIDTFIDALELLITRGRNVSAVIVGNDEGFQKTISDRVSSVLDFVGYAQDTRPYYQAMDVLVLPSLREGFPNVVLEAASMGVPAVVSDGTGVRDSVVDGETGSIFPVHDSRALADAIQNLIENPDLVERFGTAARKRAEKHFDQEYVWRETLSFITG</sequence>
<keyword evidence="1 4" id="KW-0328">Glycosyltransferase</keyword>